<evidence type="ECO:0000259" key="13">
    <source>
        <dbReference type="Pfam" id="PF04101"/>
    </source>
</evidence>
<evidence type="ECO:0000256" key="5">
    <source>
        <dbReference type="ARBA" id="ARBA00017468"/>
    </source>
</evidence>
<comment type="similarity">
    <text evidence="2 12">Belongs to the glycosyltransferase 28 family.</text>
</comment>
<evidence type="ECO:0000256" key="6">
    <source>
        <dbReference type="ARBA" id="ARBA00022676"/>
    </source>
</evidence>
<comment type="catalytic activity">
    <reaction evidence="11">
        <text>an N-acetyl-alpha-D-glucosaminyl-diphospho-di-trans,poly-cis-dolichol + UDP-N-acetyl-alpha-D-glucosamine = an N,N'-diacetylchitobiosyl-diphospho-di-trans,poly-cis-dolichol + UDP + H(+)</text>
        <dbReference type="Rhea" id="RHEA:23380"/>
        <dbReference type="Rhea" id="RHEA-COMP:19507"/>
        <dbReference type="Rhea" id="RHEA-COMP:19510"/>
        <dbReference type="ChEBI" id="CHEBI:15378"/>
        <dbReference type="ChEBI" id="CHEBI:57269"/>
        <dbReference type="ChEBI" id="CHEBI:57705"/>
        <dbReference type="ChEBI" id="CHEBI:58223"/>
        <dbReference type="ChEBI" id="CHEBI:58427"/>
        <dbReference type="EC" id="2.4.1.141"/>
    </reaction>
</comment>
<evidence type="ECO:0000256" key="4">
    <source>
        <dbReference type="ARBA" id="ARBA00012614"/>
    </source>
</evidence>
<reference evidence="15" key="2">
    <citation type="submission" date="2015-01" db="EMBL/GenBank/DDBJ databases">
        <title>Evolutionary Origins and Diversification of the Mycorrhizal Mutualists.</title>
        <authorList>
            <consortium name="DOE Joint Genome Institute"/>
            <consortium name="Mycorrhizal Genomics Consortium"/>
            <person name="Kohler A."/>
            <person name="Kuo A."/>
            <person name="Nagy L.G."/>
            <person name="Floudas D."/>
            <person name="Copeland A."/>
            <person name="Barry K.W."/>
            <person name="Cichocki N."/>
            <person name="Veneault-Fourrey C."/>
            <person name="LaButti K."/>
            <person name="Lindquist E.A."/>
            <person name="Lipzen A."/>
            <person name="Lundell T."/>
            <person name="Morin E."/>
            <person name="Murat C."/>
            <person name="Riley R."/>
            <person name="Ohm R."/>
            <person name="Sun H."/>
            <person name="Tunlid A."/>
            <person name="Henrissat B."/>
            <person name="Grigoriev I.V."/>
            <person name="Hibbett D.S."/>
            <person name="Martin F."/>
        </authorList>
    </citation>
    <scope>NUCLEOTIDE SEQUENCE [LARGE SCALE GENOMIC DNA]</scope>
    <source>
        <strain evidence="15">441</strain>
    </source>
</reference>
<evidence type="ECO:0000256" key="2">
    <source>
        <dbReference type="ARBA" id="ARBA00006962"/>
    </source>
</evidence>
<dbReference type="STRING" id="765257.A0A0D0A9H9"/>
<accession>A0A0D0A9H9</accession>
<evidence type="ECO:0000256" key="7">
    <source>
        <dbReference type="ARBA" id="ARBA00022679"/>
    </source>
</evidence>
<keyword evidence="15" id="KW-1185">Reference proteome</keyword>
<dbReference type="SUPFAM" id="SSF53756">
    <property type="entry name" value="UDP-Glycosyltransferase/glycogen phosphorylase"/>
    <property type="match status" value="1"/>
</dbReference>
<dbReference type="PANTHER" id="PTHR12867">
    <property type="entry name" value="GLYCOSYL TRANSFERASE-RELATED"/>
    <property type="match status" value="1"/>
</dbReference>
<dbReference type="GO" id="GO:0006488">
    <property type="term" value="P:dolichol-linked oligosaccharide biosynthetic process"/>
    <property type="evidence" value="ECO:0007669"/>
    <property type="project" value="InterPro"/>
</dbReference>
<evidence type="ECO:0000256" key="1">
    <source>
        <dbReference type="ARBA" id="ARBA00004240"/>
    </source>
</evidence>
<keyword evidence="6 12" id="KW-0328">Glycosyltransferase</keyword>
<proteinExistence type="inferred from homology"/>
<organism evidence="14 15">
    <name type="scientific">Pisolithus microcarpus 441</name>
    <dbReference type="NCBI Taxonomy" id="765257"/>
    <lineage>
        <taxon>Eukaryota</taxon>
        <taxon>Fungi</taxon>
        <taxon>Dikarya</taxon>
        <taxon>Basidiomycota</taxon>
        <taxon>Agaricomycotina</taxon>
        <taxon>Agaricomycetes</taxon>
        <taxon>Agaricomycetidae</taxon>
        <taxon>Boletales</taxon>
        <taxon>Sclerodermatineae</taxon>
        <taxon>Pisolithaceae</taxon>
        <taxon>Pisolithus</taxon>
    </lineage>
</organism>
<dbReference type="InterPro" id="IPR039042">
    <property type="entry name" value="Alg13-like"/>
</dbReference>
<protein>
    <recommendedName>
        <fullName evidence="5 12">UDP-N-acetylglucosamine transferase subunit ALG13</fullName>
        <ecNumber evidence="4 12">2.4.1.141</ecNumber>
    </recommendedName>
    <alternativeName>
        <fullName evidence="10 12">Asparagine-linked glycosylation protein 13</fullName>
    </alternativeName>
</protein>
<dbReference type="GO" id="GO:0004577">
    <property type="term" value="F:N-acetylglucosaminyldiphosphodolichol N-acetylglucosaminyltransferase activity"/>
    <property type="evidence" value="ECO:0007669"/>
    <property type="project" value="UniProtKB-EC"/>
</dbReference>
<evidence type="ECO:0000256" key="9">
    <source>
        <dbReference type="ARBA" id="ARBA00024804"/>
    </source>
</evidence>
<evidence type="ECO:0000256" key="10">
    <source>
        <dbReference type="ARBA" id="ARBA00032061"/>
    </source>
</evidence>
<comment type="subcellular location">
    <subcellularLocation>
        <location evidence="1 12">Endoplasmic reticulum</location>
    </subcellularLocation>
</comment>
<gene>
    <name evidence="12" type="primary">ALG13</name>
    <name evidence="14" type="ORF">PISMIDRAFT_85988</name>
</gene>
<dbReference type="GO" id="GO:0005783">
    <property type="term" value="C:endoplasmic reticulum"/>
    <property type="evidence" value="ECO:0007669"/>
    <property type="project" value="UniProtKB-SubCell"/>
</dbReference>
<evidence type="ECO:0000256" key="8">
    <source>
        <dbReference type="ARBA" id="ARBA00022824"/>
    </source>
</evidence>
<evidence type="ECO:0000256" key="3">
    <source>
        <dbReference type="ARBA" id="ARBA00011198"/>
    </source>
</evidence>
<dbReference type="PANTHER" id="PTHR12867:SF6">
    <property type="entry name" value="N-ACETYLGLUCOSAMINYLDIPHOSPHODOLICHOL N-ACETYLGLUCOSAMINYLTRANSFERASE"/>
    <property type="match status" value="1"/>
</dbReference>
<dbReference type="Proteomes" id="UP000054018">
    <property type="component" value="Unassembled WGS sequence"/>
</dbReference>
<dbReference type="HOGENOM" id="CLU_085408_2_2_1"/>
<dbReference type="AlphaFoldDB" id="A0A0D0A9H9"/>
<evidence type="ECO:0000313" key="15">
    <source>
        <dbReference type="Proteomes" id="UP000054018"/>
    </source>
</evidence>
<evidence type="ECO:0000256" key="12">
    <source>
        <dbReference type="RuleBase" id="RU362128"/>
    </source>
</evidence>
<dbReference type="InterPro" id="IPR007235">
    <property type="entry name" value="Glyco_trans_28_C"/>
</dbReference>
<feature type="domain" description="Glycosyl transferase family 28 C-terminal" evidence="13">
    <location>
        <begin position="3"/>
        <end position="146"/>
    </location>
</feature>
<keyword evidence="8 12" id="KW-0256">Endoplasmic reticulum</keyword>
<reference evidence="14 15" key="1">
    <citation type="submission" date="2014-04" db="EMBL/GenBank/DDBJ databases">
        <authorList>
            <consortium name="DOE Joint Genome Institute"/>
            <person name="Kuo A."/>
            <person name="Kohler A."/>
            <person name="Costa M.D."/>
            <person name="Nagy L.G."/>
            <person name="Floudas D."/>
            <person name="Copeland A."/>
            <person name="Barry K.W."/>
            <person name="Cichocki N."/>
            <person name="Veneault-Fourrey C."/>
            <person name="LaButti K."/>
            <person name="Lindquist E.A."/>
            <person name="Lipzen A."/>
            <person name="Lundell T."/>
            <person name="Morin E."/>
            <person name="Murat C."/>
            <person name="Sun H."/>
            <person name="Tunlid A."/>
            <person name="Henrissat B."/>
            <person name="Grigoriev I.V."/>
            <person name="Hibbett D.S."/>
            <person name="Martin F."/>
            <person name="Nordberg H.P."/>
            <person name="Cantor M.N."/>
            <person name="Hua S.X."/>
        </authorList>
    </citation>
    <scope>NUCLEOTIDE SEQUENCE [LARGE SCALE GENOMIC DNA]</scope>
    <source>
        <strain evidence="14 15">441</strain>
    </source>
</reference>
<keyword evidence="7 12" id="KW-0808">Transferase</keyword>
<dbReference type="EMBL" id="KN833685">
    <property type="protein sequence ID" value="KIK30957.1"/>
    <property type="molecule type" value="Genomic_DNA"/>
</dbReference>
<dbReference type="EC" id="2.4.1.141" evidence="4 12"/>
<dbReference type="OrthoDB" id="20273at2759"/>
<comment type="function">
    <text evidence="9 12">Involved in protein N-glycosylation. Essential for the second step of the dolichol-linked oligosaccharide pathway.</text>
</comment>
<dbReference type="Gene3D" id="3.40.50.2000">
    <property type="entry name" value="Glycogen Phosphorylase B"/>
    <property type="match status" value="1"/>
</dbReference>
<dbReference type="Pfam" id="PF04101">
    <property type="entry name" value="Glyco_tran_28_C"/>
    <property type="match status" value="1"/>
</dbReference>
<name>A0A0D0A9H9_9AGAM</name>
<evidence type="ECO:0000313" key="14">
    <source>
        <dbReference type="EMBL" id="KIK30957.1"/>
    </source>
</evidence>
<evidence type="ECO:0000256" key="11">
    <source>
        <dbReference type="ARBA" id="ARBA00048184"/>
    </source>
</evidence>
<sequence length="176" mass="19128">MLVFITVGSTRFDALVQAAISEQVLDALHKKGYKRVVIQRGNSDFEREASGNGQDLVVFEKNGMEVESWKFKSSILSEVQRADLVVGHAGAGTILDALRQGKPMIVVPNPTLLDDHQGELSSRLDALGYLTASTVDNLAATIGAFDPSSLVSFPPFDGSRFRRLIDQEMGYSVNPS</sequence>
<comment type="subunit">
    <text evidence="3 12">Heterodimer with ALG14 to form a functional enzyme.</text>
</comment>